<evidence type="ECO:0000313" key="2">
    <source>
        <dbReference type="Proteomes" id="UP001594351"/>
    </source>
</evidence>
<name>A0ABV6Z3C2_UNCC1</name>
<keyword evidence="2" id="KW-1185">Reference proteome</keyword>
<sequence length="46" mass="5102">MEHYLGVARAQGVTEEEIGAVQSVVMAVSAGKVRAQFREVRSRNRQ</sequence>
<reference evidence="1 2" key="1">
    <citation type="submission" date="2024-09" db="EMBL/GenBank/DDBJ databases">
        <title>Laminarin stimulates single cell rates of sulfate reduction while oxygen inhibits transcriptomic activity in coastal marine sediment.</title>
        <authorList>
            <person name="Lindsay M."/>
            <person name="Orcutt B."/>
            <person name="Emerson D."/>
            <person name="Stepanauskas R."/>
            <person name="D'Angelo T."/>
        </authorList>
    </citation>
    <scope>NUCLEOTIDE SEQUENCE [LARGE SCALE GENOMIC DNA]</scope>
    <source>
        <strain evidence="1">SAG AM-311-K15</strain>
    </source>
</reference>
<protein>
    <recommendedName>
        <fullName evidence="3">Carboxymuconolactone decarboxylase-like domain-containing protein</fullName>
    </recommendedName>
</protein>
<gene>
    <name evidence="1" type="ORF">ACFL27_22260</name>
</gene>
<comment type="caution">
    <text evidence="1">The sequence shown here is derived from an EMBL/GenBank/DDBJ whole genome shotgun (WGS) entry which is preliminary data.</text>
</comment>
<accession>A0ABV6Z3C2</accession>
<evidence type="ECO:0000313" key="1">
    <source>
        <dbReference type="EMBL" id="MFC1852932.1"/>
    </source>
</evidence>
<organism evidence="1 2">
    <name type="scientific">candidate division CSSED10-310 bacterium</name>
    <dbReference type="NCBI Taxonomy" id="2855610"/>
    <lineage>
        <taxon>Bacteria</taxon>
        <taxon>Bacteria division CSSED10-310</taxon>
    </lineage>
</organism>
<evidence type="ECO:0008006" key="3">
    <source>
        <dbReference type="Google" id="ProtNLM"/>
    </source>
</evidence>
<dbReference type="EMBL" id="JBHPBY010000391">
    <property type="protein sequence ID" value="MFC1852932.1"/>
    <property type="molecule type" value="Genomic_DNA"/>
</dbReference>
<proteinExistence type="predicted"/>
<dbReference type="Proteomes" id="UP001594351">
    <property type="component" value="Unassembled WGS sequence"/>
</dbReference>